<dbReference type="GO" id="GO:0020037">
    <property type="term" value="F:heme binding"/>
    <property type="evidence" value="ECO:0007669"/>
    <property type="project" value="InterPro"/>
</dbReference>
<dbReference type="GO" id="GO:0042744">
    <property type="term" value="P:hydrogen peroxide catabolic process"/>
    <property type="evidence" value="ECO:0007669"/>
    <property type="project" value="UniProtKB-KW"/>
</dbReference>
<comment type="PTM">
    <text evidence="13">Formation of the three residue Trp-Tyr-Met cross-link is important for the catalase, but not the peroxidase activity of the enzyme.</text>
</comment>
<gene>
    <name evidence="13 16" type="primary">katG</name>
    <name evidence="16" type="ORF">G5B40_02730</name>
</gene>
<feature type="binding site" description="axial binding residue" evidence="13">
    <location>
        <position position="259"/>
    </location>
    <ligand>
        <name>heme b</name>
        <dbReference type="ChEBI" id="CHEBI:60344"/>
    </ligand>
    <ligandPart>
        <name>Fe</name>
        <dbReference type="ChEBI" id="CHEBI:18248"/>
    </ligandPart>
</feature>
<evidence type="ECO:0000313" key="17">
    <source>
        <dbReference type="Proteomes" id="UP000503336"/>
    </source>
</evidence>
<dbReference type="AlphaFoldDB" id="A0A7L5BX24"/>
<sequence>MDGSELSNVSKCPVMRISEAKSNRDWWPNMLNLRILHQNAPACSPMDKGFNYAEEFGKLDLDAIKADLHALMTDTQPWWPADFGHYGPLFVRMAWHSAGTYRIGDGRGGASSGSQRFAPLNSWPDNVNLDKARRLLWPIKKKYGDRISWADLLILTGNVALESMGFKPFGFAGGREDIWEPEEDVYWGAEDTWLGDKRYSGERELENPLAAVQMGLIYVNPEGPNGKPDPLAAAIDIRETFLRMAMNDEETVALIAGGHTFGKTHGAGDAALVGPEPDSAPMEQMGLGWKSSHGSGIAGDQIGSGLEVTWTTKPTQWSNDFFGHLFGYEWELTKSPAGAYQWTPKGGAGAGTVPDAHDPSRRHAPAMLTTDLALRMDPVYEKISRDYYENPDKFADAFARAWFKLTHRDLGPVSRYLGPEVPDEELIWQDPIPTVDHPLIDEADIADLKQKILASGLSVSELVATAWASASTFRGSDKRGGANGARIRLAPQKDWEVNEPAKLANVLDTLGTIQAAFNDTAMAGKKVSLADLIVLGGCAAVEKAAKDAGDEVTVPFTPGRTDATAEQTDVEAFEPLEPVVDGFRNHFGAGGETPAEEYLIDRAQLLTLTAPEMTVLVAGLRVLGANTGGSKDGVFTTRPGTLTNDFLVNVLDMGTEWKATSDAQTAFEGRDRASGELKWTASRADLVFGANAQLRAVAEAYACDDAQGKFVRDFVAAWTKVMELDRFDLK</sequence>
<dbReference type="InterPro" id="IPR010255">
    <property type="entry name" value="Haem_peroxidase_sf"/>
</dbReference>
<accession>A0A7L5BX24</accession>
<feature type="site" description="Transition state stabilizer" evidence="13">
    <location>
        <position position="92"/>
    </location>
</feature>
<name>A0A7L5BX24_9RHOB</name>
<dbReference type="PANTHER" id="PTHR30555:SF0">
    <property type="entry name" value="CATALASE-PEROXIDASE"/>
    <property type="match status" value="1"/>
</dbReference>
<dbReference type="Gene3D" id="1.10.420.10">
    <property type="entry name" value="Peroxidase, domain 2"/>
    <property type="match status" value="2"/>
</dbReference>
<dbReference type="EC" id="1.11.1.21" evidence="11 13"/>
<keyword evidence="5 13" id="KW-0408">Iron</keyword>
<dbReference type="FunFam" id="1.10.420.10:FF:000002">
    <property type="entry name" value="Catalase-peroxidase"/>
    <property type="match status" value="1"/>
</dbReference>
<dbReference type="HAMAP" id="MF_01961">
    <property type="entry name" value="Catal_peroxid"/>
    <property type="match status" value="1"/>
</dbReference>
<evidence type="ECO:0000256" key="14">
    <source>
        <dbReference type="RuleBase" id="RU003451"/>
    </source>
</evidence>
<dbReference type="Gene3D" id="1.10.520.10">
    <property type="match status" value="2"/>
</dbReference>
<dbReference type="KEGG" id="hdh:G5B40_02730"/>
<evidence type="ECO:0000256" key="8">
    <source>
        <dbReference type="ARBA" id="ARBA00051651"/>
    </source>
</evidence>
<dbReference type="Pfam" id="PF00141">
    <property type="entry name" value="peroxidase"/>
    <property type="match status" value="2"/>
</dbReference>
<comment type="subunit">
    <text evidence="13">Homodimer or homotetramer.</text>
</comment>
<evidence type="ECO:0000256" key="5">
    <source>
        <dbReference type="ARBA" id="ARBA00023004"/>
    </source>
</evidence>
<dbReference type="FunFam" id="1.10.520.10:FF:000004">
    <property type="entry name" value="Catalase-peroxidase"/>
    <property type="match status" value="1"/>
</dbReference>
<evidence type="ECO:0000256" key="6">
    <source>
        <dbReference type="ARBA" id="ARBA00023324"/>
    </source>
</evidence>
<keyword evidence="2 13" id="KW-0349">Heme</keyword>
<dbReference type="InterPro" id="IPR000763">
    <property type="entry name" value="Catalase_peroxidase"/>
</dbReference>
<comment type="similarity">
    <text evidence="10 13 14">Belongs to the peroxidase family. Peroxidase/catalase subfamily.</text>
</comment>
<comment type="caution">
    <text evidence="13">Lacks conserved residue(s) required for the propagation of feature annotation.</text>
</comment>
<evidence type="ECO:0000313" key="16">
    <source>
        <dbReference type="EMBL" id="QIE54444.1"/>
    </source>
</evidence>
<protein>
    <recommendedName>
        <fullName evidence="12 13">Catalase-peroxidase</fullName>
        <shortName evidence="13">CP</shortName>
        <ecNumber evidence="11 13">1.11.1.21</ecNumber>
    </recommendedName>
    <alternativeName>
        <fullName evidence="13">Peroxidase/catalase</fullName>
    </alternativeName>
</protein>
<evidence type="ECO:0000256" key="10">
    <source>
        <dbReference type="ARBA" id="ARBA00060838"/>
    </source>
</evidence>
<dbReference type="PROSITE" id="PS00436">
    <property type="entry name" value="PEROXIDASE_2"/>
    <property type="match status" value="1"/>
</dbReference>
<dbReference type="SUPFAM" id="SSF48113">
    <property type="entry name" value="Heme-dependent peroxidases"/>
    <property type="match status" value="2"/>
</dbReference>
<evidence type="ECO:0000256" key="12">
    <source>
        <dbReference type="ARBA" id="ARBA00074141"/>
    </source>
</evidence>
<evidence type="ECO:0000256" key="7">
    <source>
        <dbReference type="ARBA" id="ARBA00049145"/>
    </source>
</evidence>
<comment type="catalytic activity">
    <reaction evidence="8 13 14">
        <text>H2O2 + AH2 = A + 2 H2O</text>
        <dbReference type="Rhea" id="RHEA:30275"/>
        <dbReference type="ChEBI" id="CHEBI:13193"/>
        <dbReference type="ChEBI" id="CHEBI:15377"/>
        <dbReference type="ChEBI" id="CHEBI:16240"/>
        <dbReference type="ChEBI" id="CHEBI:17499"/>
        <dbReference type="EC" id="1.11.1.21"/>
    </reaction>
</comment>
<comment type="function">
    <text evidence="9">Bifunctional enzyme with both catalase and broad-spectrum peroxidase activity. Important for stationary phase survival.</text>
</comment>
<evidence type="ECO:0000256" key="11">
    <source>
        <dbReference type="ARBA" id="ARBA00067012"/>
    </source>
</evidence>
<dbReference type="InterPro" id="IPR002016">
    <property type="entry name" value="Haem_peroxidase"/>
</dbReference>
<evidence type="ECO:0000256" key="3">
    <source>
        <dbReference type="ARBA" id="ARBA00022723"/>
    </source>
</evidence>
<dbReference type="GO" id="GO:0004096">
    <property type="term" value="F:catalase activity"/>
    <property type="evidence" value="ECO:0007669"/>
    <property type="project" value="UniProtKB-UniRule"/>
</dbReference>
<evidence type="ECO:0000259" key="15">
    <source>
        <dbReference type="PROSITE" id="PS50873"/>
    </source>
</evidence>
<keyword evidence="1 13" id="KW-0575">Peroxidase</keyword>
<dbReference type="CDD" id="cd00649">
    <property type="entry name" value="catalase_peroxidase_1"/>
    <property type="match status" value="1"/>
</dbReference>
<keyword evidence="4 13" id="KW-0560">Oxidoreductase</keyword>
<dbReference type="PROSITE" id="PS00435">
    <property type="entry name" value="PEROXIDASE_1"/>
    <property type="match status" value="1"/>
</dbReference>
<dbReference type="EMBL" id="CP049056">
    <property type="protein sequence ID" value="QIE54444.1"/>
    <property type="molecule type" value="Genomic_DNA"/>
</dbReference>
<dbReference type="InterPro" id="IPR019793">
    <property type="entry name" value="Peroxidases_heam-ligand_BS"/>
</dbReference>
<dbReference type="GO" id="GO:0070301">
    <property type="term" value="P:cellular response to hydrogen peroxide"/>
    <property type="evidence" value="ECO:0007669"/>
    <property type="project" value="TreeGrafter"/>
</dbReference>
<keyword evidence="17" id="KW-1185">Reference proteome</keyword>
<evidence type="ECO:0000256" key="9">
    <source>
        <dbReference type="ARBA" id="ARBA00057360"/>
    </source>
</evidence>
<comment type="catalytic activity">
    <reaction evidence="7 13 14">
        <text>2 H2O2 = O2 + 2 H2O</text>
        <dbReference type="Rhea" id="RHEA:20309"/>
        <dbReference type="ChEBI" id="CHEBI:15377"/>
        <dbReference type="ChEBI" id="CHEBI:15379"/>
        <dbReference type="ChEBI" id="CHEBI:16240"/>
        <dbReference type="EC" id="1.11.1.21"/>
    </reaction>
</comment>
<dbReference type="GO" id="GO:0046872">
    <property type="term" value="F:metal ion binding"/>
    <property type="evidence" value="ECO:0007669"/>
    <property type="project" value="UniProtKB-KW"/>
</dbReference>
<dbReference type="PANTHER" id="PTHR30555">
    <property type="entry name" value="HYDROPEROXIDASE I, BIFUNCTIONAL CATALASE-PEROXIDASE"/>
    <property type="match status" value="1"/>
</dbReference>
<dbReference type="NCBIfam" id="TIGR00198">
    <property type="entry name" value="cat_per_HPI"/>
    <property type="match status" value="1"/>
</dbReference>
<evidence type="ECO:0000256" key="2">
    <source>
        <dbReference type="ARBA" id="ARBA00022617"/>
    </source>
</evidence>
<feature type="cross-link" description="Tryptophyl-tyrosyl-methioninium (Tyr-Met) (with Trp-95)" evidence="13">
    <location>
        <begin position="218"/>
        <end position="244"/>
    </location>
</feature>
<dbReference type="PRINTS" id="PR00458">
    <property type="entry name" value="PEROXIDASE"/>
</dbReference>
<dbReference type="InterPro" id="IPR019794">
    <property type="entry name" value="Peroxidases_AS"/>
</dbReference>
<organism evidence="16 17">
    <name type="scientific">Pikeienuella piscinae</name>
    <dbReference type="NCBI Taxonomy" id="2748098"/>
    <lineage>
        <taxon>Bacteria</taxon>
        <taxon>Pseudomonadati</taxon>
        <taxon>Pseudomonadota</taxon>
        <taxon>Alphaproteobacteria</taxon>
        <taxon>Rhodobacterales</taxon>
        <taxon>Paracoccaceae</taxon>
        <taxon>Pikeienuella</taxon>
    </lineage>
</organism>
<proteinExistence type="inferred from homology"/>
<keyword evidence="6 13" id="KW-0376">Hydrogen peroxide</keyword>
<dbReference type="GO" id="GO:0005829">
    <property type="term" value="C:cytosol"/>
    <property type="evidence" value="ECO:0007669"/>
    <property type="project" value="UniProtKB-ARBA"/>
</dbReference>
<dbReference type="RefSeq" id="WP_165094683.1">
    <property type="nucleotide sequence ID" value="NZ_CP049056.1"/>
</dbReference>
<dbReference type="FunFam" id="1.10.420.10:FF:000004">
    <property type="entry name" value="Catalase-peroxidase"/>
    <property type="match status" value="1"/>
</dbReference>
<dbReference type="FunFam" id="1.10.520.10:FF:000002">
    <property type="entry name" value="Catalase-peroxidase"/>
    <property type="match status" value="1"/>
</dbReference>
<dbReference type="PRINTS" id="PR00460">
    <property type="entry name" value="BPEROXIDASE"/>
</dbReference>
<comment type="cofactor">
    <cofactor evidence="13">
        <name>heme b</name>
        <dbReference type="ChEBI" id="CHEBI:60344"/>
    </cofactor>
    <text evidence="13">Binds 1 heme b (iron(II)-protoporphyrin IX) group per dimer.</text>
</comment>
<feature type="active site" description="Proton acceptor" evidence="13">
    <location>
        <position position="96"/>
    </location>
</feature>
<keyword evidence="3 13" id="KW-0479">Metal-binding</keyword>
<dbReference type="PROSITE" id="PS50873">
    <property type="entry name" value="PEROXIDASE_4"/>
    <property type="match status" value="1"/>
</dbReference>
<dbReference type="NCBIfam" id="NF011635">
    <property type="entry name" value="PRK15061.1"/>
    <property type="match status" value="1"/>
</dbReference>
<dbReference type="CDD" id="cd08200">
    <property type="entry name" value="catalase_peroxidase_2"/>
    <property type="match status" value="1"/>
</dbReference>
<evidence type="ECO:0000256" key="13">
    <source>
        <dbReference type="HAMAP-Rule" id="MF_01961"/>
    </source>
</evidence>
<dbReference type="Proteomes" id="UP000503336">
    <property type="component" value="Chromosome"/>
</dbReference>
<evidence type="ECO:0000256" key="1">
    <source>
        <dbReference type="ARBA" id="ARBA00022559"/>
    </source>
</evidence>
<feature type="domain" description="Plant heme peroxidase family profile" evidence="15">
    <location>
        <begin position="129"/>
        <end position="426"/>
    </location>
</feature>
<evidence type="ECO:0000256" key="4">
    <source>
        <dbReference type="ARBA" id="ARBA00023002"/>
    </source>
</evidence>
<reference evidence="16 17" key="1">
    <citation type="submission" date="2020-02" db="EMBL/GenBank/DDBJ databases">
        <title>complete genome sequence of Rhodobacteraceae bacterium.</title>
        <authorList>
            <person name="Park J."/>
            <person name="Kim Y.-S."/>
            <person name="Kim K.-H."/>
        </authorList>
    </citation>
    <scope>NUCLEOTIDE SEQUENCE [LARGE SCALE GENOMIC DNA]</scope>
    <source>
        <strain evidence="16 17">RR4-56</strain>
    </source>
</reference>